<name>A0A067EPZ8_CITSI</name>
<evidence type="ECO:0000313" key="2">
    <source>
        <dbReference type="Proteomes" id="UP000027120"/>
    </source>
</evidence>
<dbReference type="PANTHER" id="PTHR37734">
    <property type="entry name" value="LARGE RIBOSOMAL RNA SUBUNIT ACCUMULATION PROTEIN YCED HOMOLOG 2, CHLOROPLASTIC"/>
    <property type="match status" value="1"/>
</dbReference>
<evidence type="ECO:0000313" key="1">
    <source>
        <dbReference type="EMBL" id="KDO53001.1"/>
    </source>
</evidence>
<dbReference type="STRING" id="2711.A0A067EPZ8"/>
<reference evidence="1 2" key="1">
    <citation type="submission" date="2014-04" db="EMBL/GenBank/DDBJ databases">
        <authorList>
            <consortium name="International Citrus Genome Consortium"/>
            <person name="Gmitter F."/>
            <person name="Chen C."/>
            <person name="Farmerie W."/>
            <person name="Harkins T."/>
            <person name="Desany B."/>
            <person name="Mohiuddin M."/>
            <person name="Kodira C."/>
            <person name="Borodovsky M."/>
            <person name="Lomsadze A."/>
            <person name="Burns P."/>
            <person name="Jenkins J."/>
            <person name="Prochnik S."/>
            <person name="Shu S."/>
            <person name="Chapman J."/>
            <person name="Pitluck S."/>
            <person name="Schmutz J."/>
            <person name="Rokhsar D."/>
        </authorList>
    </citation>
    <scope>NUCLEOTIDE SEQUENCE</scope>
</reference>
<dbReference type="InterPro" id="IPR003772">
    <property type="entry name" value="YceD"/>
</dbReference>
<dbReference type="PANTHER" id="PTHR37734:SF1">
    <property type="entry name" value="LARGE RIBOSOMAL RNA SUBUNIT ACCUMULATION PROTEIN YCED HOMOLOG 2, CHLOROPLASTIC"/>
    <property type="match status" value="1"/>
</dbReference>
<accession>A0A067EPZ8</accession>
<dbReference type="AlphaFoldDB" id="A0A067EPZ8"/>
<dbReference type="PaxDb" id="2711-XP_006484659.1"/>
<evidence type="ECO:0008006" key="3">
    <source>
        <dbReference type="Google" id="ProtNLM"/>
    </source>
</evidence>
<proteinExistence type="predicted"/>
<protein>
    <recommendedName>
        <fullName evidence="3">Large ribosomal RNA subunit accumulation protein YCED homolog 2, chloroplastic</fullName>
    </recommendedName>
</protein>
<dbReference type="Pfam" id="PF02620">
    <property type="entry name" value="YceD"/>
    <property type="match status" value="1"/>
</dbReference>
<gene>
    <name evidence="1" type="ORF">CISIN_1g025385mg</name>
</gene>
<dbReference type="Proteomes" id="UP000027120">
    <property type="component" value="Unassembled WGS sequence"/>
</dbReference>
<keyword evidence="2" id="KW-1185">Reference proteome</keyword>
<dbReference type="EMBL" id="KK785023">
    <property type="protein sequence ID" value="KDO53001.1"/>
    <property type="molecule type" value="Genomic_DNA"/>
</dbReference>
<sequence>MGAEAKATHLMMSKVFSTCNLPISISKSKSFKLVPHHNSKIYAASFKKNIDSSQPQIVKKSSKIPRPLITVSPSDGRWHGNWNSEYVVSLKQLRLADLIEDDDHLHQHKNKDAQVSINLSIQKHASFGFSVDGRIITSFSRKCSYCSSPYCKKIDTTFNVWVLLSSRENRNVQLPDIGGDPSVIYVKPGYQADLDSLVQDTIRLTTAVKDTCSETCENSEPTVQYIGAKNTASMAKRWGRLLELRNTQLYGMH</sequence>
<dbReference type="InterPro" id="IPR044985">
    <property type="entry name" value="YceD_plant"/>
</dbReference>
<dbReference type="eggNOG" id="ENOG502QPK5">
    <property type="taxonomic scope" value="Eukaryota"/>
</dbReference>
<organism evidence="1 2">
    <name type="scientific">Citrus sinensis</name>
    <name type="common">Sweet orange</name>
    <name type="synonym">Citrus aurantium var. sinensis</name>
    <dbReference type="NCBI Taxonomy" id="2711"/>
    <lineage>
        <taxon>Eukaryota</taxon>
        <taxon>Viridiplantae</taxon>
        <taxon>Streptophyta</taxon>
        <taxon>Embryophyta</taxon>
        <taxon>Tracheophyta</taxon>
        <taxon>Spermatophyta</taxon>
        <taxon>Magnoliopsida</taxon>
        <taxon>eudicotyledons</taxon>
        <taxon>Gunneridae</taxon>
        <taxon>Pentapetalae</taxon>
        <taxon>rosids</taxon>
        <taxon>malvids</taxon>
        <taxon>Sapindales</taxon>
        <taxon>Rutaceae</taxon>
        <taxon>Aurantioideae</taxon>
        <taxon>Citrus</taxon>
    </lineage>
</organism>